<dbReference type="PANTHER" id="PTHR43845">
    <property type="entry name" value="BLR5969 PROTEIN"/>
    <property type="match status" value="1"/>
</dbReference>
<organism evidence="1 2">
    <name type="scientific">Chromobacterium alticapitis</name>
    <dbReference type="NCBI Taxonomy" id="2073169"/>
    <lineage>
        <taxon>Bacteria</taxon>
        <taxon>Pseudomonadati</taxon>
        <taxon>Pseudomonadota</taxon>
        <taxon>Betaproteobacteria</taxon>
        <taxon>Neisseriales</taxon>
        <taxon>Chromobacteriaceae</taxon>
        <taxon>Chromobacterium</taxon>
    </lineage>
</organism>
<accession>A0A2S5DFS9</accession>
<dbReference type="OrthoDB" id="580775at2"/>
<keyword evidence="2" id="KW-1185">Reference proteome</keyword>
<dbReference type="PANTHER" id="PTHR43845:SF1">
    <property type="entry name" value="BLR5969 PROTEIN"/>
    <property type="match status" value="1"/>
</dbReference>
<dbReference type="EMBL" id="PQWB01000042">
    <property type="protein sequence ID" value="POZ61963.1"/>
    <property type="molecule type" value="Genomic_DNA"/>
</dbReference>
<evidence type="ECO:0000313" key="2">
    <source>
        <dbReference type="Proteomes" id="UP000237082"/>
    </source>
</evidence>
<comment type="caution">
    <text evidence="1">The sequence shown here is derived from an EMBL/GenBank/DDBJ whole genome shotgun (WGS) entry which is preliminary data.</text>
</comment>
<dbReference type="SUPFAM" id="SSF56801">
    <property type="entry name" value="Acetyl-CoA synthetase-like"/>
    <property type="match status" value="1"/>
</dbReference>
<dbReference type="Proteomes" id="UP000237082">
    <property type="component" value="Unassembled WGS sequence"/>
</dbReference>
<evidence type="ECO:0008006" key="3">
    <source>
        <dbReference type="Google" id="ProtNLM"/>
    </source>
</evidence>
<protein>
    <recommendedName>
        <fullName evidence="3">CoF synthetase</fullName>
    </recommendedName>
</protein>
<dbReference type="AlphaFoldDB" id="A0A2S5DFS9"/>
<evidence type="ECO:0000313" key="1">
    <source>
        <dbReference type="EMBL" id="POZ61963.1"/>
    </source>
</evidence>
<dbReference type="RefSeq" id="WP_103902792.1">
    <property type="nucleotide sequence ID" value="NZ_PQWB01000042.1"/>
</dbReference>
<name>A0A2S5DFS9_9NEIS</name>
<gene>
    <name evidence="1" type="ORF">C2I19_11290</name>
</gene>
<sequence>MSAPRAAHWLSPDPDALLQECFQQASRHPFYRDVLRGVRDAFQAPAMDKHALRDALSGYQPGADPGGGVYLVRSAGSSQTPLIFPVDIAENHAQRQALAHCLLDAGMFDARSVALNLFGYASLYRSAAIMDDMLERCRATTLAMSAQAEDSEIQAIAGHFQPSHIMGTPSRLAAFASHLEKRGVALDIPQLLYGGELMRSSTMERLRAALGTRQAWSLYGGAETGIWAWGDASARPGLFEIIPQVVVEILDADRDGYGRIAVSNGWRRRFPVFRYCLGDIGRLTERQGVRYLELRGRDSRSFRFNELNFELETFERLAAAAEAFQLQLSFDAAGRDRLTLLLVDEAKRCRPDGIRAALAAMLNQPENPGAFELRMASREQLRLDPATSKAPPLLDLRR</sequence>
<proteinExistence type="predicted"/>
<dbReference type="InterPro" id="IPR042099">
    <property type="entry name" value="ANL_N_sf"/>
</dbReference>
<dbReference type="Gene3D" id="3.40.50.12780">
    <property type="entry name" value="N-terminal domain of ligase-like"/>
    <property type="match status" value="1"/>
</dbReference>
<reference evidence="2" key="1">
    <citation type="submission" date="2018-02" db="EMBL/GenBank/DDBJ databases">
        <authorList>
            <person name="O'Hara-Hanley K."/>
            <person name="Soby S."/>
        </authorList>
    </citation>
    <scope>NUCLEOTIDE SEQUENCE [LARGE SCALE GENOMIC DNA]</scope>
    <source>
        <strain evidence="2">MWU14-2602</strain>
    </source>
</reference>